<evidence type="ECO:0000256" key="9">
    <source>
        <dbReference type="ARBA" id="ARBA00025439"/>
    </source>
</evidence>
<keyword evidence="3" id="KW-0813">Transport</keyword>
<feature type="transmembrane region" description="Helical" evidence="11">
    <location>
        <begin position="83"/>
        <end position="101"/>
    </location>
</feature>
<keyword evidence="6 11" id="KW-0812">Transmembrane</keyword>
<feature type="transmembrane region" description="Helical" evidence="11">
    <location>
        <begin position="107"/>
        <end position="130"/>
    </location>
</feature>
<dbReference type="STRING" id="1855912.LuPra_04633"/>
<accession>A0A143PT98</accession>
<dbReference type="GO" id="GO:0005886">
    <property type="term" value="C:plasma membrane"/>
    <property type="evidence" value="ECO:0007669"/>
    <property type="project" value="UniProtKB-SubCell"/>
</dbReference>
<comment type="function">
    <text evidence="9">Part of the ABC transporter complex LsrABCD involved in autoinducer 2 (AI-2) import. Probably responsible for the translocation of the substrate across the membrane.</text>
</comment>
<dbReference type="KEGG" id="abac:LuPra_04633"/>
<sequence>MSVATLATPRSRWANLLRTRELSTLFILLAEIAFFAWYLWPDGGGRHPFVNAENGLLILKYSAIYGIAAVGASMVIISGGVDLAPGAVIALTTVILGHQYLESQWSLPASILAGLGVGVLAGGLSAALVVLVRLPPFIATLGVMGITRGLAYIVTEGRFFDVSARIPPKWAPLGVPLDWIAPIVMVVLMVVFHLFMRHVQAGRAVFAVGGNETAARYTGIRVGRIKTMVYVVSAVLAALSGVILVLGQGQGKADLATGYELDIIASAVIGGASLSGGRGSVIGAVLGTLIFGVLRNALPQIPGATFYDRLIVGLVVVVIVVVDQLLARRQE</sequence>
<evidence type="ECO:0000256" key="10">
    <source>
        <dbReference type="ARBA" id="ARBA00039381"/>
    </source>
</evidence>
<evidence type="ECO:0000256" key="4">
    <source>
        <dbReference type="ARBA" id="ARBA00022475"/>
    </source>
</evidence>
<comment type="subunit">
    <text evidence="2">The complex is composed of two ATP-binding proteins (LsrA), two transmembrane proteins (LsrC and LsrD) and a solute-binding protein (LsrB).</text>
</comment>
<evidence type="ECO:0000313" key="13">
    <source>
        <dbReference type="Proteomes" id="UP000076079"/>
    </source>
</evidence>
<dbReference type="InterPro" id="IPR001851">
    <property type="entry name" value="ABC_transp_permease"/>
</dbReference>
<feature type="transmembrane region" description="Helical" evidence="11">
    <location>
        <begin position="55"/>
        <end position="76"/>
    </location>
</feature>
<evidence type="ECO:0000256" key="3">
    <source>
        <dbReference type="ARBA" id="ARBA00022448"/>
    </source>
</evidence>
<feature type="transmembrane region" description="Helical" evidence="11">
    <location>
        <begin position="306"/>
        <end position="327"/>
    </location>
</feature>
<evidence type="ECO:0000256" key="7">
    <source>
        <dbReference type="ARBA" id="ARBA00022989"/>
    </source>
</evidence>
<feature type="transmembrane region" description="Helical" evidence="11">
    <location>
        <begin position="175"/>
        <end position="195"/>
    </location>
</feature>
<proteinExistence type="predicted"/>
<dbReference type="OrthoDB" id="9784538at2"/>
<dbReference type="GO" id="GO:0022857">
    <property type="term" value="F:transmembrane transporter activity"/>
    <property type="evidence" value="ECO:0007669"/>
    <property type="project" value="InterPro"/>
</dbReference>
<keyword evidence="4" id="KW-1003">Cell membrane</keyword>
<dbReference type="Pfam" id="PF02653">
    <property type="entry name" value="BPD_transp_2"/>
    <property type="match status" value="1"/>
</dbReference>
<organism evidence="12 13">
    <name type="scientific">Luteitalea pratensis</name>
    <dbReference type="NCBI Taxonomy" id="1855912"/>
    <lineage>
        <taxon>Bacteria</taxon>
        <taxon>Pseudomonadati</taxon>
        <taxon>Acidobacteriota</taxon>
        <taxon>Vicinamibacteria</taxon>
        <taxon>Vicinamibacterales</taxon>
        <taxon>Vicinamibacteraceae</taxon>
        <taxon>Luteitalea</taxon>
    </lineage>
</organism>
<protein>
    <recommendedName>
        <fullName evidence="10">Autoinducer 2 import system permease protein LsrD</fullName>
    </recommendedName>
</protein>
<keyword evidence="5" id="KW-0997">Cell inner membrane</keyword>
<feature type="transmembrane region" description="Helical" evidence="11">
    <location>
        <begin position="267"/>
        <end position="294"/>
    </location>
</feature>
<dbReference type="EMBL" id="CP015136">
    <property type="protein sequence ID" value="AMY11383.1"/>
    <property type="molecule type" value="Genomic_DNA"/>
</dbReference>
<feature type="transmembrane region" description="Helical" evidence="11">
    <location>
        <begin position="21"/>
        <end position="40"/>
    </location>
</feature>
<reference evidence="12 13" key="1">
    <citation type="journal article" date="2016" name="Genome Announc.">
        <title>First Complete Genome Sequence of a Subdivision 6 Acidobacterium Strain.</title>
        <authorList>
            <person name="Huang S."/>
            <person name="Vieira S."/>
            <person name="Bunk B."/>
            <person name="Riedel T."/>
            <person name="Sproer C."/>
            <person name="Overmann J."/>
        </authorList>
    </citation>
    <scope>NUCLEOTIDE SEQUENCE [LARGE SCALE GENOMIC DNA]</scope>
    <source>
        <strain evidence="13">DSM 100886 HEG_-6_39</strain>
    </source>
</reference>
<evidence type="ECO:0000313" key="12">
    <source>
        <dbReference type="EMBL" id="AMY11383.1"/>
    </source>
</evidence>
<dbReference type="PANTHER" id="PTHR32196">
    <property type="entry name" value="ABC TRANSPORTER PERMEASE PROTEIN YPHD-RELATED-RELATED"/>
    <property type="match status" value="1"/>
</dbReference>
<evidence type="ECO:0000256" key="11">
    <source>
        <dbReference type="SAM" id="Phobius"/>
    </source>
</evidence>
<keyword evidence="7 11" id="KW-1133">Transmembrane helix</keyword>
<dbReference type="RefSeq" id="WP_110172934.1">
    <property type="nucleotide sequence ID" value="NZ_CP015136.1"/>
</dbReference>
<gene>
    <name evidence="12" type="primary">rbsC_2</name>
    <name evidence="12" type="ORF">LuPra_04633</name>
</gene>
<name>A0A143PT98_LUTPR</name>
<evidence type="ECO:0000256" key="1">
    <source>
        <dbReference type="ARBA" id="ARBA00004651"/>
    </source>
</evidence>
<dbReference type="PANTHER" id="PTHR32196:SF71">
    <property type="entry name" value="AUTOINDUCER 2 IMPORT SYSTEM PERMEASE PROTEIN LSRD"/>
    <property type="match status" value="1"/>
</dbReference>
<keyword evidence="8 11" id="KW-0472">Membrane</keyword>
<evidence type="ECO:0000256" key="2">
    <source>
        <dbReference type="ARBA" id="ARBA00011262"/>
    </source>
</evidence>
<keyword evidence="13" id="KW-1185">Reference proteome</keyword>
<evidence type="ECO:0000256" key="5">
    <source>
        <dbReference type="ARBA" id="ARBA00022519"/>
    </source>
</evidence>
<feature type="transmembrane region" description="Helical" evidence="11">
    <location>
        <begin position="228"/>
        <end position="247"/>
    </location>
</feature>
<evidence type="ECO:0000256" key="6">
    <source>
        <dbReference type="ARBA" id="ARBA00022692"/>
    </source>
</evidence>
<reference evidence="13" key="2">
    <citation type="submission" date="2016-04" db="EMBL/GenBank/DDBJ databases">
        <title>First Complete Genome Sequence of a Subdivision 6 Acidobacterium.</title>
        <authorList>
            <person name="Huang S."/>
            <person name="Vieira S."/>
            <person name="Bunk B."/>
            <person name="Riedel T."/>
            <person name="Sproeer C."/>
            <person name="Overmann J."/>
        </authorList>
    </citation>
    <scope>NUCLEOTIDE SEQUENCE [LARGE SCALE GENOMIC DNA]</scope>
    <source>
        <strain evidence="13">DSM 100886 HEG_-6_39</strain>
    </source>
</reference>
<dbReference type="Proteomes" id="UP000076079">
    <property type="component" value="Chromosome"/>
</dbReference>
<comment type="subcellular location">
    <subcellularLocation>
        <location evidence="1">Cell membrane</location>
        <topology evidence="1">Multi-pass membrane protein</topology>
    </subcellularLocation>
</comment>
<dbReference type="AlphaFoldDB" id="A0A143PT98"/>
<evidence type="ECO:0000256" key="8">
    <source>
        <dbReference type="ARBA" id="ARBA00023136"/>
    </source>
</evidence>
<feature type="transmembrane region" description="Helical" evidence="11">
    <location>
        <begin position="137"/>
        <end position="155"/>
    </location>
</feature>
<dbReference type="CDD" id="cd06579">
    <property type="entry name" value="TM_PBP1_transp_AraH_like"/>
    <property type="match status" value="1"/>
</dbReference>